<keyword evidence="3" id="KW-0378">Hydrolase</keyword>
<organism evidence="3 4">
    <name type="scientific">Lacibacter luteus</name>
    <dbReference type="NCBI Taxonomy" id="2508719"/>
    <lineage>
        <taxon>Bacteria</taxon>
        <taxon>Pseudomonadati</taxon>
        <taxon>Bacteroidota</taxon>
        <taxon>Chitinophagia</taxon>
        <taxon>Chitinophagales</taxon>
        <taxon>Chitinophagaceae</taxon>
        <taxon>Lacibacter</taxon>
    </lineage>
</organism>
<feature type="region of interest" description="Disordered" evidence="1">
    <location>
        <begin position="96"/>
        <end position="134"/>
    </location>
</feature>
<dbReference type="EC" id="3.1.1.29" evidence="3"/>
<proteinExistence type="predicted"/>
<dbReference type="NCBIfam" id="NF006718">
    <property type="entry name" value="PRK09256.1"/>
    <property type="match status" value="1"/>
</dbReference>
<dbReference type="OrthoDB" id="9815709at2"/>
<dbReference type="GO" id="GO:0004045">
    <property type="term" value="F:peptidyl-tRNA hydrolase activity"/>
    <property type="evidence" value="ECO:0007669"/>
    <property type="project" value="UniProtKB-EC"/>
</dbReference>
<feature type="region of interest" description="Disordered" evidence="1">
    <location>
        <begin position="1"/>
        <end position="22"/>
    </location>
</feature>
<gene>
    <name evidence="3" type="ORF">ESA94_12600</name>
</gene>
<accession>A0A4Q1CIY8</accession>
<dbReference type="GO" id="GO:0043022">
    <property type="term" value="F:ribosome binding"/>
    <property type="evidence" value="ECO:0007669"/>
    <property type="project" value="TreeGrafter"/>
</dbReference>
<sequence>MKDVSSEIQFQTARSGGAGGQNVNKVETMVMGYWAVASSAMFTDQQKQLLLEKLSNRINKEGMLLVKSQVHRTQQSNKEEVIRKINELIATALTPKKARIASKPSRAAKEKRIESKKKQGEQKQTRKKVRLSDY</sequence>
<dbReference type="PANTHER" id="PTHR47814:SF1">
    <property type="entry name" value="PEPTIDYL-TRNA HYDROLASE ARFB"/>
    <property type="match status" value="1"/>
</dbReference>
<dbReference type="GO" id="GO:0072344">
    <property type="term" value="P:rescue of stalled ribosome"/>
    <property type="evidence" value="ECO:0007669"/>
    <property type="project" value="TreeGrafter"/>
</dbReference>
<evidence type="ECO:0000313" key="4">
    <source>
        <dbReference type="Proteomes" id="UP000290204"/>
    </source>
</evidence>
<evidence type="ECO:0000256" key="1">
    <source>
        <dbReference type="SAM" id="MobiDB-lite"/>
    </source>
</evidence>
<comment type="caution">
    <text evidence="3">The sequence shown here is derived from an EMBL/GenBank/DDBJ whole genome shotgun (WGS) entry which is preliminary data.</text>
</comment>
<dbReference type="AlphaFoldDB" id="A0A4Q1CIY8"/>
<feature type="compositionally biased region" description="Basic and acidic residues" evidence="1">
    <location>
        <begin position="107"/>
        <end position="134"/>
    </location>
</feature>
<feature type="domain" description="Prokaryotic-type class I peptide chain release factors" evidence="2">
    <location>
        <begin position="6"/>
        <end position="126"/>
    </location>
</feature>
<dbReference type="EMBL" id="SDHW01000003">
    <property type="protein sequence ID" value="RXK60071.1"/>
    <property type="molecule type" value="Genomic_DNA"/>
</dbReference>
<keyword evidence="4" id="KW-1185">Reference proteome</keyword>
<feature type="compositionally biased region" description="Polar residues" evidence="1">
    <location>
        <begin position="1"/>
        <end position="14"/>
    </location>
</feature>
<evidence type="ECO:0000313" key="3">
    <source>
        <dbReference type="EMBL" id="RXK60071.1"/>
    </source>
</evidence>
<evidence type="ECO:0000259" key="2">
    <source>
        <dbReference type="Pfam" id="PF00472"/>
    </source>
</evidence>
<dbReference type="InterPro" id="IPR000352">
    <property type="entry name" value="Pep_chain_release_fac_I"/>
</dbReference>
<reference evidence="3 4" key="1">
    <citation type="submission" date="2019-01" db="EMBL/GenBank/DDBJ databases">
        <title>Lacibacter sp. strain TTM-7.</title>
        <authorList>
            <person name="Chen W.-M."/>
        </authorList>
    </citation>
    <scope>NUCLEOTIDE SEQUENCE [LARGE SCALE GENOMIC DNA]</scope>
    <source>
        <strain evidence="3 4">TTM-7</strain>
    </source>
</reference>
<dbReference type="SUPFAM" id="SSF110916">
    <property type="entry name" value="Peptidyl-tRNA hydrolase domain-like"/>
    <property type="match status" value="1"/>
</dbReference>
<dbReference type="Pfam" id="PF00472">
    <property type="entry name" value="RF-1"/>
    <property type="match status" value="1"/>
</dbReference>
<dbReference type="Gene3D" id="3.30.160.20">
    <property type="match status" value="1"/>
</dbReference>
<name>A0A4Q1CIY8_9BACT</name>
<dbReference type="PANTHER" id="PTHR47814">
    <property type="entry name" value="PEPTIDYL-TRNA HYDROLASE ARFB"/>
    <property type="match status" value="1"/>
</dbReference>
<dbReference type="Proteomes" id="UP000290204">
    <property type="component" value="Unassembled WGS sequence"/>
</dbReference>
<dbReference type="GO" id="GO:0003747">
    <property type="term" value="F:translation release factor activity"/>
    <property type="evidence" value="ECO:0007669"/>
    <property type="project" value="InterPro"/>
</dbReference>
<protein>
    <submittedName>
        <fullName evidence="3">Aminoacyl-tRNA hydrolase</fullName>
        <ecNumber evidence="3">3.1.1.29</ecNumber>
    </submittedName>
</protein>